<dbReference type="Proteomes" id="UP000677611">
    <property type="component" value="Unassembled WGS sequence"/>
</dbReference>
<evidence type="ECO:0000313" key="1">
    <source>
        <dbReference type="EMBL" id="MBO1627279.1"/>
    </source>
</evidence>
<name>A0ABS3P260_9BACI</name>
<reference evidence="1 2" key="1">
    <citation type="submission" date="2021-03" db="EMBL/GenBank/DDBJ databases">
        <title>Identification of novel Bacillus strains.</title>
        <authorList>
            <person name="Xiao Z."/>
            <person name="Li Y."/>
            <person name="Shen J."/>
        </authorList>
    </citation>
    <scope>NUCLEOTIDE SEQUENCE [LARGE SCALE GENOMIC DNA]</scope>
    <source>
        <strain evidence="1 2">SY8</strain>
    </source>
</reference>
<organism evidence="1 2">
    <name type="scientific">Bacillus arachidis</name>
    <dbReference type="NCBI Taxonomy" id="2819290"/>
    <lineage>
        <taxon>Bacteria</taxon>
        <taxon>Bacillati</taxon>
        <taxon>Bacillota</taxon>
        <taxon>Bacilli</taxon>
        <taxon>Bacillales</taxon>
        <taxon>Bacillaceae</taxon>
        <taxon>Bacillus</taxon>
    </lineage>
</organism>
<protein>
    <submittedName>
        <fullName evidence="1">DUF2642 domain-containing protein</fullName>
    </submittedName>
</protein>
<keyword evidence="2" id="KW-1185">Reference proteome</keyword>
<comment type="caution">
    <text evidence="1">The sequence shown here is derived from an EMBL/GenBank/DDBJ whole genome shotgun (WGS) entry which is preliminary data.</text>
</comment>
<sequence length="133" mass="15221">MCLFTGYWKRLETIFNRQLDYFLDRKLVPALEKILFSRKFSEFIQRSSKQATEEIIESNKFQSIICAILKECATSPFKEIAEQLLGKEVEIVTTVGQLTGVIIEVGDDFLTLQESIGTTVLLPFTSIISIYEI</sequence>
<dbReference type="RefSeq" id="WP_026592510.1">
    <property type="nucleotide sequence ID" value="NZ_JAGDQJ010000022.1"/>
</dbReference>
<proteinExistence type="predicted"/>
<accession>A0ABS3P260</accession>
<gene>
    <name evidence="1" type="ORF">J4P90_18980</name>
</gene>
<dbReference type="EMBL" id="JAGDQJ010000022">
    <property type="protein sequence ID" value="MBO1627279.1"/>
    <property type="molecule type" value="Genomic_DNA"/>
</dbReference>
<evidence type="ECO:0000313" key="2">
    <source>
        <dbReference type="Proteomes" id="UP000677611"/>
    </source>
</evidence>